<dbReference type="SMART" id="SM00020">
    <property type="entry name" value="Tryp_SPc"/>
    <property type="match status" value="1"/>
</dbReference>
<dbReference type="GO" id="GO:0004252">
    <property type="term" value="F:serine-type endopeptidase activity"/>
    <property type="evidence" value="ECO:0007669"/>
    <property type="project" value="InterPro"/>
</dbReference>
<dbReference type="PANTHER" id="PTHR24271">
    <property type="entry name" value="KALLIKREIN-RELATED"/>
    <property type="match status" value="1"/>
</dbReference>
<name>A0A7L2JAC3_CINMU</name>
<reference evidence="3 4" key="1">
    <citation type="submission" date="2019-09" db="EMBL/GenBank/DDBJ databases">
        <title>Bird 10,000 Genomes (B10K) Project - Family phase.</title>
        <authorList>
            <person name="Zhang G."/>
        </authorList>
    </citation>
    <scope>NUCLEOTIDE SEQUENCE [LARGE SCALE GENOMIC DNA]</scope>
    <source>
        <strain evidence="3">B10K-DU-001-77</strain>
        <tissue evidence="3">Muscle</tissue>
    </source>
</reference>
<keyword evidence="1" id="KW-1015">Disulfide bond</keyword>
<evidence type="ECO:0000256" key="1">
    <source>
        <dbReference type="ARBA" id="ARBA00023157"/>
    </source>
</evidence>
<evidence type="ECO:0000313" key="4">
    <source>
        <dbReference type="Proteomes" id="UP000590623"/>
    </source>
</evidence>
<dbReference type="Pfam" id="PF00089">
    <property type="entry name" value="Trypsin"/>
    <property type="match status" value="1"/>
</dbReference>
<proteinExistence type="predicted"/>
<evidence type="ECO:0000259" key="2">
    <source>
        <dbReference type="PROSITE" id="PS50240"/>
    </source>
</evidence>
<dbReference type="FunFam" id="2.40.10.10:FF:000166">
    <property type="entry name" value="Trypsin"/>
    <property type="match status" value="1"/>
</dbReference>
<dbReference type="CDD" id="cd00190">
    <property type="entry name" value="Tryp_SPc"/>
    <property type="match status" value="1"/>
</dbReference>
<dbReference type="InterPro" id="IPR001254">
    <property type="entry name" value="Trypsin_dom"/>
</dbReference>
<dbReference type="SUPFAM" id="SSF50494">
    <property type="entry name" value="Trypsin-like serine proteases"/>
    <property type="match status" value="1"/>
</dbReference>
<dbReference type="GO" id="GO:0006508">
    <property type="term" value="P:proteolysis"/>
    <property type="evidence" value="ECO:0007669"/>
    <property type="project" value="InterPro"/>
</dbReference>
<dbReference type="GO" id="GO:0030141">
    <property type="term" value="C:secretory granule"/>
    <property type="evidence" value="ECO:0007669"/>
    <property type="project" value="TreeGrafter"/>
</dbReference>
<feature type="domain" description="Peptidase S1" evidence="2">
    <location>
        <begin position="11"/>
        <end position="235"/>
    </location>
</feature>
<dbReference type="PRINTS" id="PR00722">
    <property type="entry name" value="CHYMOTRYPSIN"/>
</dbReference>
<comment type="caution">
    <text evidence="3">The sequence shown here is derived from an EMBL/GenBank/DDBJ whole genome shotgun (WGS) entry which is preliminary data.</text>
</comment>
<dbReference type="Gene3D" id="2.40.10.10">
    <property type="entry name" value="Trypsin-like serine proteases"/>
    <property type="match status" value="3"/>
</dbReference>
<organism evidence="3 4">
    <name type="scientific">Cinclus mexicanus</name>
    <name type="common">American dipper</name>
    <dbReference type="NCBI Taxonomy" id="161649"/>
    <lineage>
        <taxon>Eukaryota</taxon>
        <taxon>Metazoa</taxon>
        <taxon>Chordata</taxon>
        <taxon>Craniata</taxon>
        <taxon>Vertebrata</taxon>
        <taxon>Euteleostomi</taxon>
        <taxon>Archelosauria</taxon>
        <taxon>Archosauria</taxon>
        <taxon>Dinosauria</taxon>
        <taxon>Saurischia</taxon>
        <taxon>Theropoda</taxon>
        <taxon>Coelurosauria</taxon>
        <taxon>Aves</taxon>
        <taxon>Neognathae</taxon>
        <taxon>Neoaves</taxon>
        <taxon>Telluraves</taxon>
        <taxon>Australaves</taxon>
        <taxon>Passeriformes</taxon>
        <taxon>Cinclidae</taxon>
        <taxon>Cinclus</taxon>
    </lineage>
</organism>
<dbReference type="EMBL" id="VWYM01007966">
    <property type="protein sequence ID" value="NXR20292.1"/>
    <property type="molecule type" value="Genomic_DNA"/>
</dbReference>
<dbReference type="OrthoDB" id="10012881at2759"/>
<dbReference type="Proteomes" id="UP000590623">
    <property type="component" value="Unassembled WGS sequence"/>
</dbReference>
<evidence type="ECO:0000313" key="3">
    <source>
        <dbReference type="EMBL" id="NXR20292.1"/>
    </source>
</evidence>
<dbReference type="InterPro" id="IPR009003">
    <property type="entry name" value="Peptidase_S1_PA"/>
</dbReference>
<keyword evidence="4" id="KW-1185">Reference proteome</keyword>
<feature type="non-terminal residue" evidence="3">
    <location>
        <position position="1"/>
    </location>
</feature>
<dbReference type="PANTHER" id="PTHR24271:SF48">
    <property type="entry name" value="KALLIKREIN-14"/>
    <property type="match status" value="1"/>
</dbReference>
<sequence length="237" mass="25799">AAAAGADENRIVGGARCERRLHPYQVLLLQPGGAIHCGGVLIGRSWMTSPVLTCAPLYLSSPLRVLLGEHSLKEREGAEQCLTWARAFVHPRYLPGRHDSDVMLLRLSSPAHLSPRVRPVPLPRRCPQVGDRCVVSGWGSTRSPQGETWGQVRGGKWVGHTCMGTHLYRGKWVGHTCMGTHLSHLSQGDSGGPLVCGGYLQGVVSWGLQVCGQEGKPGVYSRVCAFTTWIRRTIHDN</sequence>
<feature type="non-terminal residue" evidence="3">
    <location>
        <position position="237"/>
    </location>
</feature>
<dbReference type="InterPro" id="IPR001314">
    <property type="entry name" value="Peptidase_S1A"/>
</dbReference>
<dbReference type="AlphaFoldDB" id="A0A7L2JAC3"/>
<gene>
    <name evidence="3" type="primary">Try1_0</name>
    <name evidence="3" type="ORF">CINMEX_R11173</name>
</gene>
<dbReference type="PROSITE" id="PS50240">
    <property type="entry name" value="TRYPSIN_DOM"/>
    <property type="match status" value="1"/>
</dbReference>
<accession>A0A7L2JAC3</accession>
<protein>
    <submittedName>
        <fullName evidence="3">TRY1 protein</fullName>
    </submittedName>
</protein>
<dbReference type="InterPro" id="IPR043504">
    <property type="entry name" value="Peptidase_S1_PA_chymotrypsin"/>
</dbReference>